<comment type="caution">
    <text evidence="2">The sequence shown here is derived from an EMBL/GenBank/DDBJ whole genome shotgun (WGS) entry which is preliminary data.</text>
</comment>
<dbReference type="EMBL" id="MRZV01001218">
    <property type="protein sequence ID" value="PIK39631.1"/>
    <property type="molecule type" value="Genomic_DNA"/>
</dbReference>
<evidence type="ECO:0000313" key="3">
    <source>
        <dbReference type="Proteomes" id="UP000230750"/>
    </source>
</evidence>
<feature type="compositionally biased region" description="Polar residues" evidence="1">
    <location>
        <begin position="37"/>
        <end position="51"/>
    </location>
</feature>
<protein>
    <submittedName>
        <fullName evidence="2">Uncharacterized protein</fullName>
    </submittedName>
</protein>
<dbReference type="AlphaFoldDB" id="A0A2G8JV48"/>
<feature type="region of interest" description="Disordered" evidence="1">
    <location>
        <begin position="1"/>
        <end position="51"/>
    </location>
</feature>
<evidence type="ECO:0000256" key="1">
    <source>
        <dbReference type="SAM" id="MobiDB-lite"/>
    </source>
</evidence>
<accession>A0A2G8JV48</accession>
<reference evidence="2 3" key="1">
    <citation type="journal article" date="2017" name="PLoS Biol.">
        <title>The sea cucumber genome provides insights into morphological evolution and visceral regeneration.</title>
        <authorList>
            <person name="Zhang X."/>
            <person name="Sun L."/>
            <person name="Yuan J."/>
            <person name="Sun Y."/>
            <person name="Gao Y."/>
            <person name="Zhang L."/>
            <person name="Li S."/>
            <person name="Dai H."/>
            <person name="Hamel J.F."/>
            <person name="Liu C."/>
            <person name="Yu Y."/>
            <person name="Liu S."/>
            <person name="Lin W."/>
            <person name="Guo K."/>
            <person name="Jin S."/>
            <person name="Xu P."/>
            <person name="Storey K.B."/>
            <person name="Huan P."/>
            <person name="Zhang T."/>
            <person name="Zhou Y."/>
            <person name="Zhang J."/>
            <person name="Lin C."/>
            <person name="Li X."/>
            <person name="Xing L."/>
            <person name="Huo D."/>
            <person name="Sun M."/>
            <person name="Wang L."/>
            <person name="Mercier A."/>
            <person name="Li F."/>
            <person name="Yang H."/>
            <person name="Xiang J."/>
        </authorList>
    </citation>
    <scope>NUCLEOTIDE SEQUENCE [LARGE SCALE GENOMIC DNA]</scope>
    <source>
        <strain evidence="2">Shaxun</strain>
        <tissue evidence="2">Muscle</tissue>
    </source>
</reference>
<sequence length="87" mass="9375">MVVTSMASPDSNLDLSDTRDNEVSPNEHAVGEDDSAPGQQNVASNNNESSDLCTRIVTRTVSAGCSRASQQKPRSSVISLRQTRLRK</sequence>
<name>A0A2G8JV48_STIJA</name>
<feature type="region of interest" description="Disordered" evidence="1">
    <location>
        <begin position="63"/>
        <end position="87"/>
    </location>
</feature>
<organism evidence="2 3">
    <name type="scientific">Stichopus japonicus</name>
    <name type="common">Sea cucumber</name>
    <dbReference type="NCBI Taxonomy" id="307972"/>
    <lineage>
        <taxon>Eukaryota</taxon>
        <taxon>Metazoa</taxon>
        <taxon>Echinodermata</taxon>
        <taxon>Eleutherozoa</taxon>
        <taxon>Echinozoa</taxon>
        <taxon>Holothuroidea</taxon>
        <taxon>Aspidochirotacea</taxon>
        <taxon>Aspidochirotida</taxon>
        <taxon>Stichopodidae</taxon>
        <taxon>Apostichopus</taxon>
    </lineage>
</organism>
<evidence type="ECO:0000313" key="2">
    <source>
        <dbReference type="EMBL" id="PIK39631.1"/>
    </source>
</evidence>
<proteinExistence type="predicted"/>
<feature type="compositionally biased region" description="Polar residues" evidence="1">
    <location>
        <begin position="1"/>
        <end position="15"/>
    </location>
</feature>
<dbReference type="Proteomes" id="UP000230750">
    <property type="component" value="Unassembled WGS sequence"/>
</dbReference>
<keyword evidence="3" id="KW-1185">Reference proteome</keyword>
<gene>
    <name evidence="2" type="ORF">BSL78_23524</name>
</gene>